<evidence type="ECO:0000313" key="2">
    <source>
        <dbReference type="EMBL" id="QGG95182.1"/>
    </source>
</evidence>
<evidence type="ECO:0000313" key="3">
    <source>
        <dbReference type="Proteomes" id="UP000334019"/>
    </source>
</evidence>
<protein>
    <submittedName>
        <fullName evidence="2">EthD family reductase</fullName>
    </submittedName>
</protein>
<dbReference type="NCBIfam" id="TIGR02118">
    <property type="entry name" value="EthD family reductase"/>
    <property type="match status" value="1"/>
</dbReference>
<reference evidence="2 3" key="1">
    <citation type="submission" date="2019-11" db="EMBL/GenBank/DDBJ databases">
        <authorList>
            <person name="He Y."/>
        </authorList>
    </citation>
    <scope>NUCLEOTIDE SEQUENCE [LARGE SCALE GENOMIC DNA]</scope>
    <source>
        <strain evidence="2 3">SCSIO 58843</strain>
    </source>
</reference>
<dbReference type="GO" id="GO:0016491">
    <property type="term" value="F:oxidoreductase activity"/>
    <property type="evidence" value="ECO:0007669"/>
    <property type="project" value="InterPro"/>
</dbReference>
<dbReference type="AlphaFoldDB" id="A0A5Q2RJU1"/>
<keyword evidence="3" id="KW-1185">Reference proteome</keyword>
<accession>A0A5Q2RJU1</accession>
<dbReference type="InterPro" id="IPR009799">
    <property type="entry name" value="EthD_dom"/>
</dbReference>
<proteinExistence type="predicted"/>
<dbReference type="KEGG" id="atq:GH723_08765"/>
<dbReference type="RefSeq" id="WP_153759290.1">
    <property type="nucleotide sequence ID" value="NZ_CP045851.1"/>
</dbReference>
<dbReference type="EMBL" id="CP045851">
    <property type="protein sequence ID" value="QGG95182.1"/>
    <property type="molecule type" value="Genomic_DNA"/>
</dbReference>
<gene>
    <name evidence="2" type="ORF">GH723_08765</name>
</gene>
<dbReference type="PANTHER" id="PTHR40260:SF2">
    <property type="entry name" value="BLR8190 PROTEIN"/>
    <property type="match status" value="1"/>
</dbReference>
<organism evidence="2 3">
    <name type="scientific">Actinomarinicola tropica</name>
    <dbReference type="NCBI Taxonomy" id="2789776"/>
    <lineage>
        <taxon>Bacteria</taxon>
        <taxon>Bacillati</taxon>
        <taxon>Actinomycetota</taxon>
        <taxon>Acidimicrobiia</taxon>
        <taxon>Acidimicrobiales</taxon>
        <taxon>Iamiaceae</taxon>
        <taxon>Actinomarinicola</taxon>
    </lineage>
</organism>
<name>A0A5Q2RJU1_9ACTN</name>
<feature type="domain" description="EthD" evidence="1">
    <location>
        <begin position="17"/>
        <end position="84"/>
    </location>
</feature>
<dbReference type="Pfam" id="PF07110">
    <property type="entry name" value="EthD"/>
    <property type="match status" value="1"/>
</dbReference>
<dbReference type="Proteomes" id="UP000334019">
    <property type="component" value="Chromosome"/>
</dbReference>
<sequence>MIRLSVLYPKTEGASFDHDYYRDSHVPLCLRTWGLDAERAEVDKGLDGPYEAAVHFRFESMEEMQSAMASGDMGPIMADVANYTTITPVMQTSEVG</sequence>
<dbReference type="SUPFAM" id="SSF54909">
    <property type="entry name" value="Dimeric alpha+beta barrel"/>
    <property type="match status" value="1"/>
</dbReference>
<dbReference type="Gene3D" id="3.30.70.100">
    <property type="match status" value="1"/>
</dbReference>
<dbReference type="PANTHER" id="PTHR40260">
    <property type="entry name" value="BLR8190 PROTEIN"/>
    <property type="match status" value="1"/>
</dbReference>
<dbReference type="InterPro" id="IPR011008">
    <property type="entry name" value="Dimeric_a/b-barrel"/>
</dbReference>
<evidence type="ECO:0000259" key="1">
    <source>
        <dbReference type="Pfam" id="PF07110"/>
    </source>
</evidence>